<dbReference type="Proteomes" id="UP000424527">
    <property type="component" value="Unassembled WGS sequence"/>
</dbReference>
<dbReference type="PANTHER" id="PTHR45913">
    <property type="entry name" value="EPM2A-INTERACTING PROTEIN 1"/>
    <property type="match status" value="1"/>
</dbReference>
<name>A0A6G0I2X2_LARCR</name>
<protein>
    <submittedName>
        <fullName evidence="1">Zinc finger BED domain-containing protein 5 Transposon-derived Buster1 transposase-like protein</fullName>
    </submittedName>
</protein>
<evidence type="ECO:0000313" key="2">
    <source>
        <dbReference type="Proteomes" id="UP000424527"/>
    </source>
</evidence>
<sequence length="328" mass="37914">MHCCIHREQLAVKKMPHCLKTVLDEAVKIVNMIKGKSLNTRIFKVLCDEMGSEHTKLLFHTEVRWLSRGKVLTRLFELRDEVKLFMHQTDELYDRMHDFQWLATLSYLADIFSFLNSLNLALQGETVTIFTVQDKIKAARIKMDLWCTCLDRLEFDNFPTLADFLLTADEVLGNDTIAAFKEHLCGLHTHLGRYFPELDVDLEWIRNPFGDKPQIELVSSKLSARETDSLVDIVSDGSLKMAFREKSLTDFWIYIQPEHPELAQSALKILMPFSTTYKCEVAFSALVSLKTKQRNQVNVAPSMRLRLSSLEPDIQSVMQNMHQHHSSH</sequence>
<dbReference type="InterPro" id="IPR012337">
    <property type="entry name" value="RNaseH-like_sf"/>
</dbReference>
<accession>A0A6G0I2X2</accession>
<keyword evidence="2" id="KW-1185">Reference proteome</keyword>
<dbReference type="AlphaFoldDB" id="A0A6G0I2X2"/>
<reference evidence="1 2" key="1">
    <citation type="submission" date="2019-07" db="EMBL/GenBank/DDBJ databases">
        <title>Chromosome genome assembly for large yellow croaker.</title>
        <authorList>
            <person name="Xiao S."/>
        </authorList>
    </citation>
    <scope>NUCLEOTIDE SEQUENCE [LARGE SCALE GENOMIC DNA]</scope>
    <source>
        <strain evidence="1">JMULYC20181020</strain>
        <tissue evidence="1">Muscle</tissue>
    </source>
</reference>
<gene>
    <name evidence="1" type="ORF">D5F01_LYC15267</name>
</gene>
<dbReference type="SUPFAM" id="SSF53098">
    <property type="entry name" value="Ribonuclease H-like"/>
    <property type="match status" value="1"/>
</dbReference>
<dbReference type="PANTHER" id="PTHR45913:SF19">
    <property type="entry name" value="LOW QUALITY PROTEIN: ZINC FINGER BED DOMAIN-CONTAINING PROTEIN 5-LIKE"/>
    <property type="match status" value="1"/>
</dbReference>
<comment type="caution">
    <text evidence="1">The sequence shown here is derived from an EMBL/GenBank/DDBJ whole genome shotgun (WGS) entry which is preliminary data.</text>
</comment>
<organism evidence="1 2">
    <name type="scientific">Larimichthys crocea</name>
    <name type="common">Large yellow croaker</name>
    <name type="synonym">Pseudosciaena crocea</name>
    <dbReference type="NCBI Taxonomy" id="215358"/>
    <lineage>
        <taxon>Eukaryota</taxon>
        <taxon>Metazoa</taxon>
        <taxon>Chordata</taxon>
        <taxon>Craniata</taxon>
        <taxon>Vertebrata</taxon>
        <taxon>Euteleostomi</taxon>
        <taxon>Actinopterygii</taxon>
        <taxon>Neopterygii</taxon>
        <taxon>Teleostei</taxon>
        <taxon>Neoteleostei</taxon>
        <taxon>Acanthomorphata</taxon>
        <taxon>Eupercaria</taxon>
        <taxon>Sciaenidae</taxon>
        <taxon>Larimichthys</taxon>
    </lineage>
</organism>
<evidence type="ECO:0000313" key="1">
    <source>
        <dbReference type="EMBL" id="KAE8285602.1"/>
    </source>
</evidence>
<dbReference type="EMBL" id="REGW02000015">
    <property type="protein sequence ID" value="KAE8285602.1"/>
    <property type="molecule type" value="Genomic_DNA"/>
</dbReference>
<proteinExistence type="predicted"/>